<dbReference type="GO" id="GO:0005886">
    <property type="term" value="C:plasma membrane"/>
    <property type="evidence" value="ECO:0007669"/>
    <property type="project" value="UniProtKB-SubCell"/>
</dbReference>
<gene>
    <name evidence="6" type="ORF">RFULGI_LOCUS19798</name>
</gene>
<evidence type="ECO:0000256" key="4">
    <source>
        <dbReference type="ARBA" id="ARBA00023180"/>
    </source>
</evidence>
<dbReference type="GO" id="GO:0016740">
    <property type="term" value="F:transferase activity"/>
    <property type="evidence" value="ECO:0007669"/>
    <property type="project" value="UniProtKB-KW"/>
</dbReference>
<feature type="non-terminal residue" evidence="6">
    <location>
        <position position="1"/>
    </location>
</feature>
<dbReference type="Pfam" id="PF22997">
    <property type="entry name" value="CHS4"/>
    <property type="match status" value="1"/>
</dbReference>
<keyword evidence="2" id="KW-1003">Cell membrane</keyword>
<protein>
    <submittedName>
        <fullName evidence="6">1374_t:CDS:1</fullName>
    </submittedName>
</protein>
<keyword evidence="4" id="KW-0325">Glycoprotein</keyword>
<dbReference type="InterPro" id="IPR054295">
    <property type="entry name" value="CHS4-like_dom"/>
</dbReference>
<evidence type="ECO:0000256" key="2">
    <source>
        <dbReference type="ARBA" id="ARBA00022475"/>
    </source>
</evidence>
<dbReference type="Proteomes" id="UP000789396">
    <property type="component" value="Unassembled WGS sequence"/>
</dbReference>
<evidence type="ECO:0000313" key="7">
    <source>
        <dbReference type="Proteomes" id="UP000789396"/>
    </source>
</evidence>
<dbReference type="OrthoDB" id="370884at2759"/>
<name>A0A9N9KF74_9GLOM</name>
<evidence type="ECO:0000256" key="1">
    <source>
        <dbReference type="ARBA" id="ARBA00004651"/>
    </source>
</evidence>
<comment type="subcellular location">
    <subcellularLocation>
        <location evidence="1">Cell membrane</location>
        <topology evidence="1">Multi-pass membrane protein</topology>
    </subcellularLocation>
</comment>
<accession>A0A9N9KF74</accession>
<reference evidence="6" key="1">
    <citation type="submission" date="2021-06" db="EMBL/GenBank/DDBJ databases">
        <authorList>
            <person name="Kallberg Y."/>
            <person name="Tangrot J."/>
            <person name="Rosling A."/>
        </authorList>
    </citation>
    <scope>NUCLEOTIDE SEQUENCE</scope>
    <source>
        <strain evidence="6">IN212</strain>
    </source>
</reference>
<keyword evidence="3" id="KW-0808">Transferase</keyword>
<feature type="non-terminal residue" evidence="6">
    <location>
        <position position="132"/>
    </location>
</feature>
<keyword evidence="2" id="KW-0472">Membrane</keyword>
<comment type="caution">
    <text evidence="6">The sequence shown here is derived from an EMBL/GenBank/DDBJ whole genome shotgun (WGS) entry which is preliminary data.</text>
</comment>
<evidence type="ECO:0000259" key="5">
    <source>
        <dbReference type="Pfam" id="PF22997"/>
    </source>
</evidence>
<organism evidence="6 7">
    <name type="scientific">Racocetra fulgida</name>
    <dbReference type="NCBI Taxonomy" id="60492"/>
    <lineage>
        <taxon>Eukaryota</taxon>
        <taxon>Fungi</taxon>
        <taxon>Fungi incertae sedis</taxon>
        <taxon>Mucoromycota</taxon>
        <taxon>Glomeromycotina</taxon>
        <taxon>Glomeromycetes</taxon>
        <taxon>Diversisporales</taxon>
        <taxon>Gigasporaceae</taxon>
        <taxon>Racocetra</taxon>
    </lineage>
</organism>
<evidence type="ECO:0000313" key="6">
    <source>
        <dbReference type="EMBL" id="CAG8822914.1"/>
    </source>
</evidence>
<dbReference type="EMBL" id="CAJVPZ010102936">
    <property type="protein sequence ID" value="CAG8822914.1"/>
    <property type="molecule type" value="Genomic_DNA"/>
</dbReference>
<proteinExistence type="predicted"/>
<evidence type="ECO:0000256" key="3">
    <source>
        <dbReference type="ARBA" id="ARBA00022679"/>
    </source>
</evidence>
<keyword evidence="7" id="KW-1185">Reference proteome</keyword>
<sequence length="132" mass="14797">WQFDITNASVPSSPGFNIFDKAKQKNGQDITNFFKRDEIASCNLSTTPKFTAVTQLPCSTNSSICPLDQLSFSLLQQYNLKNTSKRVGFDYGDLGSPELKNYFVIDGYVLNMDPYISAHPSPIENDLLDKMI</sequence>
<dbReference type="AlphaFoldDB" id="A0A9N9KF74"/>
<feature type="domain" description="Chitin synthase 4-like" evidence="5">
    <location>
        <begin position="87"/>
        <end position="128"/>
    </location>
</feature>